<feature type="transmembrane region" description="Helical" evidence="2">
    <location>
        <begin position="2914"/>
        <end position="2936"/>
    </location>
</feature>
<feature type="region of interest" description="Disordered" evidence="1">
    <location>
        <begin position="3494"/>
        <end position="3525"/>
    </location>
</feature>
<feature type="region of interest" description="Disordered" evidence="1">
    <location>
        <begin position="3636"/>
        <end position="3670"/>
    </location>
</feature>
<evidence type="ECO:0000256" key="3">
    <source>
        <dbReference type="SAM" id="SignalP"/>
    </source>
</evidence>
<feature type="transmembrane region" description="Helical" evidence="2">
    <location>
        <begin position="2796"/>
        <end position="2814"/>
    </location>
</feature>
<evidence type="ECO:0000256" key="2">
    <source>
        <dbReference type="SAM" id="Phobius"/>
    </source>
</evidence>
<dbReference type="EMBL" id="CM000642">
    <property type="protein sequence ID" value="EED92621.1"/>
    <property type="molecule type" value="Genomic_DNA"/>
</dbReference>
<dbReference type="InParanoid" id="B8C3U5"/>
<keyword evidence="3" id="KW-0732">Signal</keyword>
<protein>
    <recommendedName>
        <fullName evidence="4">IPT/TIG domain-containing protein</fullName>
    </recommendedName>
</protein>
<feature type="transmembrane region" description="Helical" evidence="2">
    <location>
        <begin position="2748"/>
        <end position="2766"/>
    </location>
</feature>
<proteinExistence type="predicted"/>
<dbReference type="Gene3D" id="2.10.50.10">
    <property type="entry name" value="Tumor Necrosis Factor Receptor, subunit A, domain 2"/>
    <property type="match status" value="3"/>
</dbReference>
<dbReference type="RefSeq" id="XP_002290869.1">
    <property type="nucleotide sequence ID" value="XM_002290833.1"/>
</dbReference>
<evidence type="ECO:0000256" key="1">
    <source>
        <dbReference type="SAM" id="MobiDB-lite"/>
    </source>
</evidence>
<keyword evidence="6" id="KW-1185">Reference proteome</keyword>
<feature type="domain" description="IPT/TIG" evidence="4">
    <location>
        <begin position="424"/>
        <end position="486"/>
    </location>
</feature>
<dbReference type="PANTHER" id="PTHR47236:SF4">
    <property type="entry name" value="GENE 9195-RELATED"/>
    <property type="match status" value="1"/>
</dbReference>
<organism evidence="5 6">
    <name type="scientific">Thalassiosira pseudonana</name>
    <name type="common">Marine diatom</name>
    <name type="synonym">Cyclotella nana</name>
    <dbReference type="NCBI Taxonomy" id="35128"/>
    <lineage>
        <taxon>Eukaryota</taxon>
        <taxon>Sar</taxon>
        <taxon>Stramenopiles</taxon>
        <taxon>Ochrophyta</taxon>
        <taxon>Bacillariophyta</taxon>
        <taxon>Coscinodiscophyceae</taxon>
        <taxon>Thalassiosirophycidae</taxon>
        <taxon>Thalassiosirales</taxon>
        <taxon>Thalassiosiraceae</taxon>
        <taxon>Thalassiosira</taxon>
    </lineage>
</organism>
<dbReference type="InterPro" id="IPR002909">
    <property type="entry name" value="IPT_dom"/>
</dbReference>
<reference evidence="5 6" key="1">
    <citation type="journal article" date="2004" name="Science">
        <title>The genome of the diatom Thalassiosira pseudonana: ecology, evolution, and metabolism.</title>
        <authorList>
            <person name="Armbrust E.V."/>
            <person name="Berges J.A."/>
            <person name="Bowler C."/>
            <person name="Green B.R."/>
            <person name="Martinez D."/>
            <person name="Putnam N.H."/>
            <person name="Zhou S."/>
            <person name="Allen A.E."/>
            <person name="Apt K.E."/>
            <person name="Bechner M."/>
            <person name="Brzezinski M.A."/>
            <person name="Chaal B.K."/>
            <person name="Chiovitti A."/>
            <person name="Davis A.K."/>
            <person name="Demarest M.S."/>
            <person name="Detter J.C."/>
            <person name="Glavina T."/>
            <person name="Goodstein D."/>
            <person name="Hadi M.Z."/>
            <person name="Hellsten U."/>
            <person name="Hildebrand M."/>
            <person name="Jenkins B.D."/>
            <person name="Jurka J."/>
            <person name="Kapitonov V.V."/>
            <person name="Kroger N."/>
            <person name="Lau W.W."/>
            <person name="Lane T.W."/>
            <person name="Larimer F.W."/>
            <person name="Lippmeier J.C."/>
            <person name="Lucas S."/>
            <person name="Medina M."/>
            <person name="Montsant A."/>
            <person name="Obornik M."/>
            <person name="Parker M.S."/>
            <person name="Palenik B."/>
            <person name="Pazour G.J."/>
            <person name="Richardson P.M."/>
            <person name="Rynearson T.A."/>
            <person name="Saito M.A."/>
            <person name="Schwartz D.C."/>
            <person name="Thamatrakoln K."/>
            <person name="Valentin K."/>
            <person name="Vardi A."/>
            <person name="Wilkerson F.P."/>
            <person name="Rokhsar D.S."/>
        </authorList>
    </citation>
    <scope>NUCLEOTIDE SEQUENCE [LARGE SCALE GENOMIC DNA]</scope>
    <source>
        <strain evidence="5 6">CCMP1335</strain>
    </source>
</reference>
<dbReference type="Gene3D" id="2.60.40.10">
    <property type="entry name" value="Immunoglobulins"/>
    <property type="match status" value="3"/>
</dbReference>
<feature type="transmembrane region" description="Helical" evidence="2">
    <location>
        <begin position="3025"/>
        <end position="3047"/>
    </location>
</feature>
<dbReference type="SUPFAM" id="SSF57184">
    <property type="entry name" value="Growth factor receptor domain"/>
    <property type="match status" value="2"/>
</dbReference>
<dbReference type="eggNOG" id="ENOG502QUKY">
    <property type="taxonomic scope" value="Eukaryota"/>
</dbReference>
<dbReference type="PaxDb" id="35128-Thaps5766"/>
<feature type="transmembrane region" description="Helical" evidence="2">
    <location>
        <begin position="2717"/>
        <end position="2736"/>
    </location>
</feature>
<dbReference type="KEGG" id="tps:THAPSDRAFT_5766"/>
<feature type="region of interest" description="Disordered" evidence="1">
    <location>
        <begin position="3778"/>
        <end position="3846"/>
    </location>
</feature>
<feature type="compositionally biased region" description="Acidic residues" evidence="1">
    <location>
        <begin position="3167"/>
        <end position="3176"/>
    </location>
</feature>
<dbReference type="SMART" id="SM01411">
    <property type="entry name" value="Ephrin_rec_like"/>
    <property type="match status" value="6"/>
</dbReference>
<feature type="signal peptide" evidence="3">
    <location>
        <begin position="1"/>
        <end position="22"/>
    </location>
</feature>
<feature type="transmembrane region" description="Helical" evidence="2">
    <location>
        <begin position="2617"/>
        <end position="2636"/>
    </location>
</feature>
<sequence length="3966" mass="446687">MLLPCAFAFLSLLIATPSYNNSAPTLVVAQESITDASILSEVNNAKVALIETAADGNIPATTWISFDDVPYVEVGGELTVESVREAYNKAMTYTNLDDNVEATTPNNVEAVYEYYFMDIMSNSLEGRIQTKIFYCEDVNDTSPVCTPELLDTELHVASSKSSPLGGYFTIEYPASMDICRGCKHGTDPISVYASAKEVEESLESLDLIGDVAVTVTESERFEEYKVPVESGVVGANRNFYIHFLQTQFSSSNLDGEKPLPSTSYTGDIPLLVLNERGITGEPTRDSAYSQDYRGLATEIVKGTELNHGGTVEVAISLNGGVDFSKNNPSFEYKPVPIVQGLTPAHGSIYGGTRVRVVGYNFSKESVKSCLFWGRDVSVYYGNTETVPISTTPTHAAGAYSIEVTQNGQDYTQYGRVFRFYHESIIHRIQPAFGPANQAGTNVKVCGESFINSTSFLLCRFGTVVVPATFVDSTEIRCSSPPVDASSLSWLALPDQRHDGTLDPIFPWSHQYPRYSGSLVSFEITNNGQDYTASGVNFLYQRDVAILKASRVRGPSSGGTPIFISGSNFVNSTDLTCRFGKETSTANFLTREAILCFSPSINGQRYRNTVKEKPVPLSVSNNGIDFSFGGEYSYSSVIPSGTYQAGTEGSDTLLSCPRGAYCNDLMEKNFTLCTPGTYQPLSSQRQCIQCPIGYVCSEHGLTVPRICPAGYVCDEKGMDYAKPCPSGFWCDRGTATLSTECFNSDVLTSKSLGDESFSNLGTCFDNSTSDFGLQGSKYSAELWAERHLMPLDSDANIHPIRGKFCLDDSCLKMEDTDNYGVVDKSFDYSSTEFALRRPHVCPNGYYCNPGSASSVRMLSSRSASPNLCFNSYHCPEGSSNPNGVGSCKKGFYCRFGTRHSCPVGTFCPHDNVFDPLPCEPGSFNFMVGQTECSTCPIGYMCPSYGLKDLVICPHGFVCSRQGLASPNIRCPAGFYCQNGTKTSDPFRNDTTLRPLSCTPGTYCLSGTGFNEIREDEMLDSAVAGGFRALYAQPCSRGFFCEAASTTPKGSGPCPPGFICEKGTANPRPTPKGFFAEHPGTVEATACLPGFYAPTIENEKCYECPAGTSCEVEGLWKAEECPPGTYRSNIEADGNGCVSCPQGTWSKNWQLREKGECNRCPTGVVCPLEGMTNPCSYSDLPTPYEPIVNLKGMPAFEYEFPAELRPPLFSMDECLALNSNSERSASRQFFFGELIPPYIDVLGRGPHFRPSDQRHVKYQNEAKCYRNSQPNGSLLYKRMADYYGPQFDIQTGYSHQGYGTSALSNQIYATAPPPGYDFSLRYGYFRGKGSGYIDLPKARVFDPSFNCTRGMKLMNSSLVKEDVKRVVYTDAVNDYEGGYDIEKCQTFDQKLNCYVDNNYEVHAKGDCCDVNKFVQRAIFLADDQFYEGTCEADRICAEGRLAAPEAKVCDDGYVCDEGTTLDASMDYPCPAGFVCDFATTPDTKLIAAASQLSRLCPEGYYCDEGTGSKDKFIPCPKDYFCPTGTADPYVGRLANDGLLRNVVNSPSSQINIRYQDEDQFALLRAHDAGCKEATQHRLEKRFRELKFDFVNTNYLEYHADQNTATVIVNEATESKEQCARDNKAVFITDAMRRNECNCRSQFYVIAVVYRLWKCTSDEPLDSLSPSRDFWYPNSRVHLDYGASMELLGLRYGDGKMCHFSESNTTSLTTGRIPPSNDVPNESNGFTDFDSDDVSFHIRFTHSEDRVFDSYRQLKVDVVEEYVSERKQVAVGNRSNIDPFIFDLYNSIQLIEQHGRMLEDMILLEDTDLATPSSLDWCSCQGLLKCPNGTITFREGTTRLEECFSTKQEVLSRITLIPPPSNTSYTASSIYSTKEGHVDESMTLTLDPFEVAILTIDQSRLPTNLTYGEHYRIAIYDGCKPCPLRYQCEPTFLEDDRSPSCKYPLEERQMDLLNQCLKEHRREVCLDANGLQTDVEDCNTSSDVGFLLFTEPDIDKCLSRPYFCSDSGWNYRSFRRLCQDTLEDGKVSPIYDCADVRRWQIYVQWRDEICCSPELHVPELSGIASCNKNAVCTDDPLIEDIVREKLMSVFEAEHGFTPPTEQPLGQLLMNKSMQEDRDNDAPLSLFNEWQGSSQAQSDTPHNRFKPELSEPWVTAKGCCRCQRHSMPHFFETNAYTSGFPDDKHHPIQITISALARVELTIVVELLHGTFYSDFEDYFALVDKSMLKVHSPSRFDEDPTQATWLTILEQSTFDKLNLDLPLNLPTTTRVSGGDNEIETRFLVDRPSNFSIGDWKFAVTHLNGSNTDDSSHLVLPSPRDPVASVREEVDWWAHDFFALPYIPFFSNCDGYDSHISWSRLLEEHPDCLSVSYDQTVPTKEYSFQRSSPLSDECIGVTLQCTYEEDLTGARQHLRWFEISSGSTLFFMTRDAVSTDAFVPSKSSEGWGRTDLLNQLRNSYDVIPVSVDKDMGGYRHTIPRHVELEVKYFQESKGNKRLVEVSLYYEDLCTTQKPEQFGGNANILSTMKERGIVPCEVDVEGNIKSHQYNLEVHYFSLGWFDLLNRFEFRVSVYFFFFTIIGLAIYSLGGIVYGTNRLLTKLRHPPKFPGMALIKLVTKPQLEGCALALIPYMAAIMIIYSLFGGSGSTFRLETIHRGWTRGGVLSDKEKLENSMGRVGSAMLVLGFWLVMRGVKQLIPDKPLGDNPEKRAISSGSSVAKRAHFLWIGFCIQAMLMCALEFSYSDIFKKDIYRYIVLFRICSLGVDVFLSFAIKEKLLTAPLLVLIQMTELLITIGARDFVEFTLSFLVKVTLMVVQRLFLYPMMKTISTLWPRWKMLAAQAFGSRGLTRQQTKEREAMWRKVNEDIELRTEGVEPLLDSISIYSIEKTGSILVPFMCLLLMLIYRETEIAMNYNINQHELLYYGIFALYMIPWMSLVDAFIMSSQELLYGWRVYDYFSYTRWRFAHREQRWNLLSQVDESVTKSLQTIDLMCFSSQYYFILTMLTLGFGTNMIGVTICLRRSYNLLSDPAFSIIVVIVVLCCEFISLVCFYISNATVDVLSWDGVWKVVQLRGTMDDVIAAKLAIGEGRQEDLELERQEILAMNNESFRHKFIEKNRPWVLQHLVELITPRIMQDEQVAPDGRPLVDYVRDVYSNLMTVGEGIKRSGERSDISDDDSSDDEFDQRRKWDRTPLEGSRLKIAQVWLQKARKRRVLTKTVMGIIEKRKEDHCLQCSRTLSSCCILTAGLASDGKYDPYAIEAVLSSFEEKYSSGESDPNLWKAFFRENAEFTTVCNICLDQMEKQKLHKNARHVGAGRPTRPGDISSDDESEDLLHFDPLVVARSSKEGRMLDKWLQASRERLGGNFPRRDSQRQTELYLERIKIRTMPNEEYPIDNVGDEQQWGSITLDVSGTTMLKRWLNEAKSSSVTRYEEKANAIRKELQCINSRVSVEDDWHFGQELRLEGVALKMEGDQIANDKLAQEAKMTKYLDVLREDSEFSVNDARRRKQSKSDEMDDSLANAQRRVKQKKEERTLELNRALDQCPSEEESLRTLLANEMYQEDEKLAEVEENIRRQAESYIKAIDREIRTLQQKHRIDAQSITERSRKEYVFVENAWRKKTALWIGKASRKLEAKKASLAESMSSVGAERDGSIEVNGDTNCSSEEAESDQHSRSTAEDFGISVSLSALDQSSDQSPSRGGHSDHKLNQFQMVTEIQLKLRPLRSYGRQTMKHDLKPISSCVSRRSCIHSTQQAPHCYPHNCIYSMTQSNISSNITKLLERMQSMRSLSEDDSETMPRFSRSTTLGQDEDAQDDSDGGLLENWPTRNASAHPRQDALNRQETTAATASPTPPRKRVRFAKNAYCFLFTVDPHHDTTNAYYTSKDRKEFTREALNEAKRIRRLLSTIVLPDSDSPSSSSSSLYDRVEYCLDQSLILPEDLMGLEHVVLGVGLARLLKERREHAERLLMIGQQRG</sequence>
<accession>B8C3U5</accession>
<dbReference type="CDD" id="cd00102">
    <property type="entry name" value="IPT"/>
    <property type="match status" value="3"/>
</dbReference>
<dbReference type="PANTHER" id="PTHR47236">
    <property type="entry name" value="GENE, 32742-RELATED-RELATED"/>
    <property type="match status" value="1"/>
</dbReference>
<feature type="domain" description="IPT/TIG" evidence="4">
    <location>
        <begin position="336"/>
        <end position="414"/>
    </location>
</feature>
<feature type="chain" id="PRO_5002869400" description="IPT/TIG domain-containing protein" evidence="3">
    <location>
        <begin position="23"/>
        <end position="3966"/>
    </location>
</feature>
<reference evidence="5 6" key="2">
    <citation type="journal article" date="2008" name="Nature">
        <title>The Phaeodactylum genome reveals the evolutionary history of diatom genomes.</title>
        <authorList>
            <person name="Bowler C."/>
            <person name="Allen A.E."/>
            <person name="Badger J.H."/>
            <person name="Grimwood J."/>
            <person name="Jabbari K."/>
            <person name="Kuo A."/>
            <person name="Maheswari U."/>
            <person name="Martens C."/>
            <person name="Maumus F."/>
            <person name="Otillar R.P."/>
            <person name="Rayko E."/>
            <person name="Salamov A."/>
            <person name="Vandepoele K."/>
            <person name="Beszteri B."/>
            <person name="Gruber A."/>
            <person name="Heijde M."/>
            <person name="Katinka M."/>
            <person name="Mock T."/>
            <person name="Valentin K."/>
            <person name="Verret F."/>
            <person name="Berges J.A."/>
            <person name="Brownlee C."/>
            <person name="Cadoret J.P."/>
            <person name="Chiovitti A."/>
            <person name="Choi C.J."/>
            <person name="Coesel S."/>
            <person name="De Martino A."/>
            <person name="Detter J.C."/>
            <person name="Durkin C."/>
            <person name="Falciatore A."/>
            <person name="Fournet J."/>
            <person name="Haruta M."/>
            <person name="Huysman M.J."/>
            <person name="Jenkins B.D."/>
            <person name="Jiroutova K."/>
            <person name="Jorgensen R.E."/>
            <person name="Joubert Y."/>
            <person name="Kaplan A."/>
            <person name="Kroger N."/>
            <person name="Kroth P.G."/>
            <person name="La Roche J."/>
            <person name="Lindquist E."/>
            <person name="Lommer M."/>
            <person name="Martin-Jezequel V."/>
            <person name="Lopez P.J."/>
            <person name="Lucas S."/>
            <person name="Mangogna M."/>
            <person name="McGinnis K."/>
            <person name="Medlin L.K."/>
            <person name="Montsant A."/>
            <person name="Oudot-Le Secq M.P."/>
            <person name="Napoli C."/>
            <person name="Obornik M."/>
            <person name="Parker M.S."/>
            <person name="Petit J.L."/>
            <person name="Porcel B.M."/>
            <person name="Poulsen N."/>
            <person name="Robison M."/>
            <person name="Rychlewski L."/>
            <person name="Rynearson T.A."/>
            <person name="Schmutz J."/>
            <person name="Shapiro H."/>
            <person name="Siaut M."/>
            <person name="Stanley M."/>
            <person name="Sussman M.R."/>
            <person name="Taylor A.R."/>
            <person name="Vardi A."/>
            <person name="von Dassow P."/>
            <person name="Vyverman W."/>
            <person name="Willis A."/>
            <person name="Wyrwicz L.S."/>
            <person name="Rokhsar D.S."/>
            <person name="Weissenbach J."/>
            <person name="Armbrust E.V."/>
            <person name="Green B.R."/>
            <person name="Van de Peer Y."/>
            <person name="Grigoriev I.V."/>
        </authorList>
    </citation>
    <scope>NUCLEOTIDE SEQUENCE [LARGE SCALE GENOMIC DNA]</scope>
    <source>
        <strain evidence="5 6">CCMP1335</strain>
    </source>
</reference>
<dbReference type="OMA" id="QHELLYY"/>
<gene>
    <name evidence="5" type="ORF">THAPSDRAFT_5766</name>
</gene>
<name>B8C3U5_THAPS</name>
<dbReference type="SUPFAM" id="SSF81296">
    <property type="entry name" value="E set domains"/>
    <property type="match status" value="3"/>
</dbReference>
<keyword evidence="2" id="KW-0812">Transmembrane</keyword>
<dbReference type="GeneID" id="7442283"/>
<feature type="transmembrane region" description="Helical" evidence="2">
    <location>
        <begin position="2991"/>
        <end position="3013"/>
    </location>
</feature>
<feature type="region of interest" description="Disordered" evidence="1">
    <location>
        <begin position="3158"/>
        <end position="3178"/>
    </location>
</feature>
<keyword evidence="2" id="KW-1133">Transmembrane helix</keyword>
<dbReference type="HOGENOM" id="CLU_000136_0_0_1"/>
<evidence type="ECO:0000313" key="5">
    <source>
        <dbReference type="EMBL" id="EED92621.1"/>
    </source>
</evidence>
<dbReference type="Pfam" id="PF01833">
    <property type="entry name" value="TIG"/>
    <property type="match status" value="3"/>
</dbReference>
<feature type="compositionally biased region" description="Acidic residues" evidence="1">
    <location>
        <begin position="3800"/>
        <end position="3809"/>
    </location>
</feature>
<feature type="domain" description="IPT/TIG" evidence="4">
    <location>
        <begin position="549"/>
        <end position="626"/>
    </location>
</feature>
<dbReference type="InterPro" id="IPR013783">
    <property type="entry name" value="Ig-like_fold"/>
</dbReference>
<keyword evidence="2" id="KW-0472">Membrane</keyword>
<evidence type="ECO:0000313" key="6">
    <source>
        <dbReference type="Proteomes" id="UP000001449"/>
    </source>
</evidence>
<dbReference type="InterPro" id="IPR009030">
    <property type="entry name" value="Growth_fac_rcpt_cys_sf"/>
</dbReference>
<dbReference type="InterPro" id="IPR014756">
    <property type="entry name" value="Ig_E-set"/>
</dbReference>
<feature type="transmembrane region" description="Helical" evidence="2">
    <location>
        <begin position="2566"/>
        <end position="2586"/>
    </location>
</feature>
<evidence type="ECO:0000259" key="4">
    <source>
        <dbReference type="Pfam" id="PF01833"/>
    </source>
</evidence>
<dbReference type="Proteomes" id="UP000001449">
    <property type="component" value="Chromosome 5"/>
</dbReference>